<dbReference type="InterPro" id="IPR013149">
    <property type="entry name" value="ADH-like_C"/>
</dbReference>
<evidence type="ECO:0000259" key="7">
    <source>
        <dbReference type="Pfam" id="PF08240"/>
    </source>
</evidence>
<dbReference type="InterPro" id="IPR011032">
    <property type="entry name" value="GroES-like_sf"/>
</dbReference>
<dbReference type="OrthoDB" id="442947at2759"/>
<sequence>MNAVVLNAPHEISVEKRKRPGIANSKDALVKVIVAGICGSELHPYRGQQNTTYGHVMGHEFTGIVEEVGSEVKSFKSGQHVVGTFSTACLSCWFCRYGHTNRCVNSLALGTQQIDGGQAEHVRVPNADGTLLLAPDDIDDELLVLMSDIFPTGYYGAMRAITQFRQPGEGVPETKLFEKQPLSEAVFVVVGCGIVGLCAVLTAHIRGVQSVYCVDSVDDRLEQAAKMGGIPLKLGRDDIPAIVRAATDGRGADAVIESVGNKAALRSAFDLLRPCGILSSVGFHQSELPFTGLECYQKNLSINFGRAPVRAVFEEAMHFFVENKSRFSEVISHRLSLAEAAKGYAIFDKQEARKVVLKP</sequence>
<evidence type="ECO:0008006" key="10">
    <source>
        <dbReference type="Google" id="ProtNLM"/>
    </source>
</evidence>
<evidence type="ECO:0000313" key="8">
    <source>
        <dbReference type="EMBL" id="RDL30990.1"/>
    </source>
</evidence>
<evidence type="ECO:0000256" key="1">
    <source>
        <dbReference type="ARBA" id="ARBA00001947"/>
    </source>
</evidence>
<dbReference type="PANTHER" id="PTHR42813:SF2">
    <property type="entry name" value="DEHYDROGENASE, ZINC-CONTAINING, PUTATIVE (AFU_ORTHOLOGUE AFUA_2G02810)-RELATED"/>
    <property type="match status" value="1"/>
</dbReference>
<comment type="caution">
    <text evidence="8">The sequence shown here is derived from an EMBL/GenBank/DDBJ whole genome shotgun (WGS) entry which is preliminary data.</text>
</comment>
<dbReference type="PROSITE" id="PS00059">
    <property type="entry name" value="ADH_ZINC"/>
    <property type="match status" value="1"/>
</dbReference>
<protein>
    <recommendedName>
        <fullName evidence="10">GroES-like protein</fullName>
    </recommendedName>
</protein>
<dbReference type="SUPFAM" id="SSF50129">
    <property type="entry name" value="GroES-like"/>
    <property type="match status" value="1"/>
</dbReference>
<evidence type="ECO:0000256" key="3">
    <source>
        <dbReference type="ARBA" id="ARBA00022833"/>
    </source>
</evidence>
<dbReference type="Gene3D" id="3.40.50.720">
    <property type="entry name" value="NAD(P)-binding Rossmann-like Domain"/>
    <property type="match status" value="1"/>
</dbReference>
<dbReference type="Gene3D" id="3.90.180.10">
    <property type="entry name" value="Medium-chain alcohol dehydrogenases, catalytic domain"/>
    <property type="match status" value="1"/>
</dbReference>
<accession>A0A370TAN0</accession>
<dbReference type="InterPro" id="IPR002328">
    <property type="entry name" value="ADH_Zn_CS"/>
</dbReference>
<dbReference type="PANTHER" id="PTHR42813">
    <property type="entry name" value="ZINC-TYPE ALCOHOL DEHYDROGENASE-LIKE"/>
    <property type="match status" value="1"/>
</dbReference>
<gene>
    <name evidence="8" type="ORF">BP5553_09779</name>
</gene>
<evidence type="ECO:0000256" key="4">
    <source>
        <dbReference type="ARBA" id="ARBA00023002"/>
    </source>
</evidence>
<keyword evidence="9" id="KW-1185">Reference proteome</keyword>
<name>A0A370TAN0_9HELO</name>
<feature type="domain" description="Alcohol dehydrogenase-like N-terminal" evidence="7">
    <location>
        <begin position="26"/>
        <end position="128"/>
    </location>
</feature>
<dbReference type="InterPro" id="IPR036291">
    <property type="entry name" value="NAD(P)-bd_dom_sf"/>
</dbReference>
<dbReference type="RefSeq" id="XP_031865239.1">
    <property type="nucleotide sequence ID" value="XM_032018402.1"/>
</dbReference>
<evidence type="ECO:0000259" key="6">
    <source>
        <dbReference type="Pfam" id="PF00107"/>
    </source>
</evidence>
<dbReference type="InterPro" id="IPR013154">
    <property type="entry name" value="ADH-like_N"/>
</dbReference>
<comment type="cofactor">
    <cofactor evidence="1 5">
        <name>Zn(2+)</name>
        <dbReference type="ChEBI" id="CHEBI:29105"/>
    </cofactor>
</comment>
<keyword evidence="3 5" id="KW-0862">Zinc</keyword>
<dbReference type="GO" id="GO:0008270">
    <property type="term" value="F:zinc ion binding"/>
    <property type="evidence" value="ECO:0007669"/>
    <property type="project" value="InterPro"/>
</dbReference>
<reference evidence="8 9" key="1">
    <citation type="journal article" date="2018" name="IMA Fungus">
        <title>IMA Genome-F 9: Draft genome sequence of Annulohypoxylon stygium, Aspergillus mulundensis, Berkeleyomyces basicola (syn. Thielaviopsis basicola), Ceratocystis smalleyi, two Cercospora beticola strains, Coleophoma cylindrospora, Fusarium fracticaudum, Phialophora cf. hyalina, and Morchella septimelata.</title>
        <authorList>
            <person name="Wingfield B.D."/>
            <person name="Bills G.F."/>
            <person name="Dong Y."/>
            <person name="Huang W."/>
            <person name="Nel W.J."/>
            <person name="Swalarsk-Parry B.S."/>
            <person name="Vaghefi N."/>
            <person name="Wilken P.M."/>
            <person name="An Z."/>
            <person name="de Beer Z.W."/>
            <person name="De Vos L."/>
            <person name="Chen L."/>
            <person name="Duong T.A."/>
            <person name="Gao Y."/>
            <person name="Hammerbacher A."/>
            <person name="Kikkert J.R."/>
            <person name="Li Y."/>
            <person name="Li H."/>
            <person name="Li K."/>
            <person name="Li Q."/>
            <person name="Liu X."/>
            <person name="Ma X."/>
            <person name="Naidoo K."/>
            <person name="Pethybridge S.J."/>
            <person name="Sun J."/>
            <person name="Steenkamp E.T."/>
            <person name="van der Nest M.A."/>
            <person name="van Wyk S."/>
            <person name="Wingfield M.J."/>
            <person name="Xiong C."/>
            <person name="Yue Q."/>
            <person name="Zhang X."/>
        </authorList>
    </citation>
    <scope>NUCLEOTIDE SEQUENCE [LARGE SCALE GENOMIC DNA]</scope>
    <source>
        <strain evidence="8 9">BP 5553</strain>
    </source>
</reference>
<evidence type="ECO:0000313" key="9">
    <source>
        <dbReference type="Proteomes" id="UP000254866"/>
    </source>
</evidence>
<dbReference type="GO" id="GO:0016491">
    <property type="term" value="F:oxidoreductase activity"/>
    <property type="evidence" value="ECO:0007669"/>
    <property type="project" value="UniProtKB-KW"/>
</dbReference>
<dbReference type="GeneID" id="43602628"/>
<feature type="domain" description="Alcohol dehydrogenase-like C-terminal" evidence="6">
    <location>
        <begin position="195"/>
        <end position="320"/>
    </location>
</feature>
<dbReference type="EMBL" id="NPIC01000013">
    <property type="protein sequence ID" value="RDL30990.1"/>
    <property type="molecule type" value="Genomic_DNA"/>
</dbReference>
<evidence type="ECO:0000256" key="2">
    <source>
        <dbReference type="ARBA" id="ARBA00022723"/>
    </source>
</evidence>
<dbReference type="Pfam" id="PF08240">
    <property type="entry name" value="ADH_N"/>
    <property type="match status" value="1"/>
</dbReference>
<dbReference type="Pfam" id="PF00107">
    <property type="entry name" value="ADH_zinc_N"/>
    <property type="match status" value="1"/>
</dbReference>
<organism evidence="8 9">
    <name type="scientific">Venustampulla echinocandica</name>
    <dbReference type="NCBI Taxonomy" id="2656787"/>
    <lineage>
        <taxon>Eukaryota</taxon>
        <taxon>Fungi</taxon>
        <taxon>Dikarya</taxon>
        <taxon>Ascomycota</taxon>
        <taxon>Pezizomycotina</taxon>
        <taxon>Leotiomycetes</taxon>
        <taxon>Helotiales</taxon>
        <taxon>Pleuroascaceae</taxon>
        <taxon>Venustampulla</taxon>
    </lineage>
</organism>
<dbReference type="SUPFAM" id="SSF51735">
    <property type="entry name" value="NAD(P)-binding Rossmann-fold domains"/>
    <property type="match status" value="1"/>
</dbReference>
<proteinExistence type="inferred from homology"/>
<comment type="similarity">
    <text evidence="5">Belongs to the zinc-containing alcohol dehydrogenase family.</text>
</comment>
<keyword evidence="4" id="KW-0560">Oxidoreductase</keyword>
<keyword evidence="2 5" id="KW-0479">Metal-binding</keyword>
<dbReference type="Proteomes" id="UP000254866">
    <property type="component" value="Unassembled WGS sequence"/>
</dbReference>
<dbReference type="STRING" id="2656787.A0A370TAN0"/>
<evidence type="ECO:0000256" key="5">
    <source>
        <dbReference type="RuleBase" id="RU361277"/>
    </source>
</evidence>
<dbReference type="AlphaFoldDB" id="A0A370TAN0"/>